<comment type="caution">
    <text evidence="3">The sequence shown here is derived from an EMBL/GenBank/DDBJ whole genome shotgun (WGS) entry which is preliminary data.</text>
</comment>
<evidence type="ECO:0000259" key="2">
    <source>
        <dbReference type="Pfam" id="PF20149"/>
    </source>
</evidence>
<dbReference type="AlphaFoldDB" id="A0A9P7EZG3"/>
<dbReference type="EMBL" id="JABBWM010000068">
    <property type="protein sequence ID" value="KAG2096685.1"/>
    <property type="molecule type" value="Genomic_DNA"/>
</dbReference>
<protein>
    <recommendedName>
        <fullName evidence="2">DUF6532 domain-containing protein</fullName>
    </recommendedName>
</protein>
<keyword evidence="1" id="KW-1133">Transmembrane helix</keyword>
<proteinExistence type="predicted"/>
<dbReference type="OrthoDB" id="2684689at2759"/>
<keyword evidence="1" id="KW-0812">Transmembrane</keyword>
<sequence>MSTTKKHARNIVPFGYSLQPSIWSEDYAPEYQTETVKDLIDNPSFPFKFIFGNNSNHQTHKLYPFEHRVILTVVLNTMLTLGFVPYISDFDALFCTAAAAVECALQELASAQLEVFIDFGVSNSKPRYTLFMEYIRDHIETDPELSTRWKEYKDRVHARLVEISKYCV</sequence>
<feature type="domain" description="DUF6532" evidence="2">
    <location>
        <begin position="3"/>
        <end position="135"/>
    </location>
</feature>
<accession>A0A9P7EZG3</accession>
<feature type="transmembrane region" description="Helical" evidence="1">
    <location>
        <begin position="69"/>
        <end position="87"/>
    </location>
</feature>
<evidence type="ECO:0000313" key="4">
    <source>
        <dbReference type="Proteomes" id="UP000823399"/>
    </source>
</evidence>
<dbReference type="Pfam" id="PF20149">
    <property type="entry name" value="DUF6532"/>
    <property type="match status" value="1"/>
</dbReference>
<dbReference type="RefSeq" id="XP_041288277.1">
    <property type="nucleotide sequence ID" value="XM_041434120.1"/>
</dbReference>
<evidence type="ECO:0000313" key="3">
    <source>
        <dbReference type="EMBL" id="KAG2096685.1"/>
    </source>
</evidence>
<keyword evidence="4" id="KW-1185">Reference proteome</keyword>
<reference evidence="3" key="1">
    <citation type="journal article" date="2020" name="New Phytol.">
        <title>Comparative genomics reveals dynamic genome evolution in host specialist ectomycorrhizal fungi.</title>
        <authorList>
            <person name="Lofgren L.A."/>
            <person name="Nguyen N.H."/>
            <person name="Vilgalys R."/>
            <person name="Ruytinx J."/>
            <person name="Liao H.L."/>
            <person name="Branco S."/>
            <person name="Kuo A."/>
            <person name="LaButti K."/>
            <person name="Lipzen A."/>
            <person name="Andreopoulos W."/>
            <person name="Pangilinan J."/>
            <person name="Riley R."/>
            <person name="Hundley H."/>
            <person name="Na H."/>
            <person name="Barry K."/>
            <person name="Grigoriev I.V."/>
            <person name="Stajich J.E."/>
            <person name="Kennedy P.G."/>
        </authorList>
    </citation>
    <scope>NUCLEOTIDE SEQUENCE</scope>
    <source>
        <strain evidence="3">FC423</strain>
    </source>
</reference>
<keyword evidence="1" id="KW-0472">Membrane</keyword>
<gene>
    <name evidence="3" type="ORF">F5147DRAFT_656501</name>
</gene>
<organism evidence="3 4">
    <name type="scientific">Suillus discolor</name>
    <dbReference type="NCBI Taxonomy" id="1912936"/>
    <lineage>
        <taxon>Eukaryota</taxon>
        <taxon>Fungi</taxon>
        <taxon>Dikarya</taxon>
        <taxon>Basidiomycota</taxon>
        <taxon>Agaricomycotina</taxon>
        <taxon>Agaricomycetes</taxon>
        <taxon>Agaricomycetidae</taxon>
        <taxon>Boletales</taxon>
        <taxon>Suillineae</taxon>
        <taxon>Suillaceae</taxon>
        <taxon>Suillus</taxon>
    </lineage>
</organism>
<dbReference type="Proteomes" id="UP000823399">
    <property type="component" value="Unassembled WGS sequence"/>
</dbReference>
<dbReference type="InterPro" id="IPR045341">
    <property type="entry name" value="DUF6532"/>
</dbReference>
<name>A0A9P7EZG3_9AGAM</name>
<dbReference type="GeneID" id="64696379"/>
<evidence type="ECO:0000256" key="1">
    <source>
        <dbReference type="SAM" id="Phobius"/>
    </source>
</evidence>